<dbReference type="Gramene" id="AUR62031708-RA">
    <property type="protein sequence ID" value="AUR62031708-RA:cds"/>
    <property type="gene ID" value="AUR62031708"/>
</dbReference>
<dbReference type="Proteomes" id="UP000596660">
    <property type="component" value="Unplaced"/>
</dbReference>
<dbReference type="InterPro" id="IPR000863">
    <property type="entry name" value="Sulfotransferase_dom"/>
</dbReference>
<protein>
    <recommendedName>
        <fullName evidence="1">Sulfotransferase</fullName>
        <ecNumber evidence="1">2.8.2.-</ecNumber>
    </recommendedName>
</protein>
<keyword evidence="1" id="KW-0808">Transferase</keyword>
<evidence type="ECO:0000313" key="3">
    <source>
        <dbReference type="EnsemblPlants" id="AUR62031708-RA:cds"/>
    </source>
</evidence>
<comment type="similarity">
    <text evidence="1">Belongs to the sulfotransferase 1 family.</text>
</comment>
<feature type="domain" description="Sulfotransferase" evidence="2">
    <location>
        <begin position="8"/>
        <end position="37"/>
    </location>
</feature>
<evidence type="ECO:0000313" key="4">
    <source>
        <dbReference type="Proteomes" id="UP000596660"/>
    </source>
</evidence>
<dbReference type="Pfam" id="PF00685">
    <property type="entry name" value="Sulfotransfer_1"/>
    <property type="match status" value="1"/>
</dbReference>
<dbReference type="EnsemblPlants" id="AUR62031708-RA">
    <property type="protein sequence ID" value="AUR62031708-RA:cds"/>
    <property type="gene ID" value="AUR62031708"/>
</dbReference>
<evidence type="ECO:0000256" key="1">
    <source>
        <dbReference type="RuleBase" id="RU361155"/>
    </source>
</evidence>
<dbReference type="SUPFAM" id="SSF52540">
    <property type="entry name" value="P-loop containing nucleoside triphosphate hydrolases"/>
    <property type="match status" value="1"/>
</dbReference>
<reference evidence="3" key="1">
    <citation type="journal article" date="2017" name="Nature">
        <title>The genome of Chenopodium quinoa.</title>
        <authorList>
            <person name="Jarvis D.E."/>
            <person name="Ho Y.S."/>
            <person name="Lightfoot D.J."/>
            <person name="Schmoeckel S.M."/>
            <person name="Li B."/>
            <person name="Borm T.J.A."/>
            <person name="Ohyanagi H."/>
            <person name="Mineta K."/>
            <person name="Michell C.T."/>
            <person name="Saber N."/>
            <person name="Kharbatia N.M."/>
            <person name="Rupper R.R."/>
            <person name="Sharp A.R."/>
            <person name="Dally N."/>
            <person name="Boughton B.A."/>
            <person name="Woo Y.H."/>
            <person name="Gao G."/>
            <person name="Schijlen E.G.W.M."/>
            <person name="Guo X."/>
            <person name="Momin A.A."/>
            <person name="Negrao S."/>
            <person name="Al-Babili S."/>
            <person name="Gehring C."/>
            <person name="Roessner U."/>
            <person name="Jung C."/>
            <person name="Murphy K."/>
            <person name="Arold S.T."/>
            <person name="Gojobori T."/>
            <person name="van der Linden C.G."/>
            <person name="van Loo E.N."/>
            <person name="Jellen E.N."/>
            <person name="Maughan P.J."/>
            <person name="Tester M."/>
        </authorList>
    </citation>
    <scope>NUCLEOTIDE SEQUENCE [LARGE SCALE GENOMIC DNA]</scope>
    <source>
        <strain evidence="3">cv. PI 614886</strain>
    </source>
</reference>
<dbReference type="GO" id="GO:0008146">
    <property type="term" value="F:sulfotransferase activity"/>
    <property type="evidence" value="ECO:0007669"/>
    <property type="project" value="InterPro"/>
</dbReference>
<reference evidence="3" key="2">
    <citation type="submission" date="2021-03" db="UniProtKB">
        <authorList>
            <consortium name="EnsemblPlants"/>
        </authorList>
    </citation>
    <scope>IDENTIFICATION</scope>
</reference>
<sequence>MEVNKSGKIEPSIENKAFFRKGEVGDWTNYLTPTMGEHGSKAPCDIWAAMYSEEEVCAGVIVGGARRFGCRGDGSKWCGGGAVVRKVSLLVGH</sequence>
<organism evidence="3 4">
    <name type="scientific">Chenopodium quinoa</name>
    <name type="common">Quinoa</name>
    <dbReference type="NCBI Taxonomy" id="63459"/>
    <lineage>
        <taxon>Eukaryota</taxon>
        <taxon>Viridiplantae</taxon>
        <taxon>Streptophyta</taxon>
        <taxon>Embryophyta</taxon>
        <taxon>Tracheophyta</taxon>
        <taxon>Spermatophyta</taxon>
        <taxon>Magnoliopsida</taxon>
        <taxon>eudicotyledons</taxon>
        <taxon>Gunneridae</taxon>
        <taxon>Pentapetalae</taxon>
        <taxon>Caryophyllales</taxon>
        <taxon>Chenopodiaceae</taxon>
        <taxon>Chenopodioideae</taxon>
        <taxon>Atripliceae</taxon>
        <taxon>Chenopodium</taxon>
    </lineage>
</organism>
<proteinExistence type="inferred from homology"/>
<dbReference type="InterPro" id="IPR027417">
    <property type="entry name" value="P-loop_NTPase"/>
</dbReference>
<accession>A0A803ML96</accession>
<dbReference type="EC" id="2.8.2.-" evidence="1"/>
<name>A0A803ML96_CHEQI</name>
<keyword evidence="4" id="KW-1185">Reference proteome</keyword>
<dbReference type="AlphaFoldDB" id="A0A803ML96"/>
<evidence type="ECO:0000259" key="2">
    <source>
        <dbReference type="Pfam" id="PF00685"/>
    </source>
</evidence>
<dbReference type="Gene3D" id="3.40.50.300">
    <property type="entry name" value="P-loop containing nucleotide triphosphate hydrolases"/>
    <property type="match status" value="1"/>
</dbReference>